<keyword evidence="1" id="KW-1185">Reference proteome</keyword>
<name>A0A7I4YMX7_HAECO</name>
<proteinExistence type="predicted"/>
<dbReference type="AlphaFoldDB" id="A0A7I4YMX7"/>
<protein>
    <submittedName>
        <fullName evidence="2">Ovule protein</fullName>
    </submittedName>
</protein>
<dbReference type="Proteomes" id="UP000025227">
    <property type="component" value="Unplaced"/>
</dbReference>
<organism evidence="1 2">
    <name type="scientific">Haemonchus contortus</name>
    <name type="common">Barber pole worm</name>
    <dbReference type="NCBI Taxonomy" id="6289"/>
    <lineage>
        <taxon>Eukaryota</taxon>
        <taxon>Metazoa</taxon>
        <taxon>Ecdysozoa</taxon>
        <taxon>Nematoda</taxon>
        <taxon>Chromadorea</taxon>
        <taxon>Rhabditida</taxon>
        <taxon>Rhabditina</taxon>
        <taxon>Rhabditomorpha</taxon>
        <taxon>Strongyloidea</taxon>
        <taxon>Trichostrongylidae</taxon>
        <taxon>Haemonchus</taxon>
    </lineage>
</organism>
<reference evidence="2" key="1">
    <citation type="submission" date="2020-12" db="UniProtKB">
        <authorList>
            <consortium name="WormBaseParasite"/>
        </authorList>
    </citation>
    <scope>IDENTIFICATION</scope>
    <source>
        <strain evidence="2">MHco3</strain>
    </source>
</reference>
<evidence type="ECO:0000313" key="2">
    <source>
        <dbReference type="WBParaSite" id="HCON_00117955-00001"/>
    </source>
</evidence>
<accession>A0A7I4YMX7</accession>
<sequence>SNNSSYFSACSRASSILCGSFVRSPLRLLYTLEIFTVLSTTPTFPPPLELLQILCGKSNTG</sequence>
<dbReference type="WBParaSite" id="HCON_00117955-00001">
    <property type="protein sequence ID" value="HCON_00117955-00001"/>
    <property type="gene ID" value="HCON_00117955"/>
</dbReference>
<evidence type="ECO:0000313" key="1">
    <source>
        <dbReference type="Proteomes" id="UP000025227"/>
    </source>
</evidence>